<dbReference type="InterPro" id="IPR028052">
    <property type="entry name" value="CENP-C_N_dom"/>
</dbReference>
<reference evidence="3" key="1">
    <citation type="submission" date="2025-08" db="UniProtKB">
        <authorList>
            <consortium name="Ensembl"/>
        </authorList>
    </citation>
    <scope>IDENTIFICATION</scope>
</reference>
<dbReference type="Proteomes" id="UP000694415">
    <property type="component" value="Unplaced"/>
</dbReference>
<evidence type="ECO:0000313" key="3">
    <source>
        <dbReference type="Ensembl" id="ENSMSIP00000024233.1"/>
    </source>
</evidence>
<feature type="region of interest" description="Disordered" evidence="1">
    <location>
        <begin position="60"/>
        <end position="114"/>
    </location>
</feature>
<dbReference type="Ensembl" id="ENSMSIT00000030577.1">
    <property type="protein sequence ID" value="ENSMSIP00000024233.1"/>
    <property type="gene ID" value="ENSMSIG00000020501.1"/>
</dbReference>
<dbReference type="AlphaFoldDB" id="A0A8C6MZC1"/>
<feature type="compositionally biased region" description="Polar residues" evidence="1">
    <location>
        <begin position="82"/>
        <end position="96"/>
    </location>
</feature>
<feature type="domain" description="Kinetochore assembly subunit CENP-C N-terminal" evidence="2">
    <location>
        <begin position="116"/>
        <end position="243"/>
    </location>
</feature>
<organism evidence="3 4">
    <name type="scientific">Mus spicilegus</name>
    <name type="common">Mound-building mouse</name>
    <dbReference type="NCBI Taxonomy" id="10103"/>
    <lineage>
        <taxon>Eukaryota</taxon>
        <taxon>Metazoa</taxon>
        <taxon>Chordata</taxon>
        <taxon>Craniata</taxon>
        <taxon>Vertebrata</taxon>
        <taxon>Euteleostomi</taxon>
        <taxon>Mammalia</taxon>
        <taxon>Eutheria</taxon>
        <taxon>Euarchontoglires</taxon>
        <taxon>Glires</taxon>
        <taxon>Rodentia</taxon>
        <taxon>Myomorpha</taxon>
        <taxon>Muroidea</taxon>
        <taxon>Muridae</taxon>
        <taxon>Murinae</taxon>
        <taxon>Mus</taxon>
        <taxon>Mus</taxon>
    </lineage>
</organism>
<accession>A0A8C6MZC1</accession>
<reference evidence="3" key="2">
    <citation type="submission" date="2025-09" db="UniProtKB">
        <authorList>
            <consortium name="Ensembl"/>
        </authorList>
    </citation>
    <scope>IDENTIFICATION</scope>
</reference>
<dbReference type="Pfam" id="PF15622">
    <property type="entry name" value="CENP_C_N"/>
    <property type="match status" value="1"/>
</dbReference>
<keyword evidence="4" id="KW-1185">Reference proteome</keyword>
<evidence type="ECO:0000256" key="1">
    <source>
        <dbReference type="SAM" id="MobiDB-lite"/>
    </source>
</evidence>
<protein>
    <recommendedName>
        <fullName evidence="2">Kinetochore assembly subunit CENP-C N-terminal domain-containing protein</fullName>
    </recommendedName>
</protein>
<feature type="compositionally biased region" description="Polar residues" evidence="1">
    <location>
        <begin position="60"/>
        <end position="74"/>
    </location>
</feature>
<sequence>MASFHLDHLKNYHRRFCRPSRAPNIHTKEGQNMLEILQDCFEDQSKTSFLDDFTESLTSSTQKKTANYSQSSSKKCPASHSKPVQVSSRTGEASLQASAEPSEAAGGSVQAKEVHHGVSDELDLSVGSPVVHLDANVVVLQKAISSAGQKRVASVSRSPVDEQASNTNISFKTRKRLNFEDKVILSTAETENSVLQVEDNLSEGQEGTLSEITQKRDDLSSEVQSRAKKNFSELFLETVKRKVNPVLPYSIPRILTSLHIKFLFNTLYT</sequence>
<evidence type="ECO:0000259" key="2">
    <source>
        <dbReference type="Pfam" id="PF15622"/>
    </source>
</evidence>
<proteinExistence type="predicted"/>
<feature type="compositionally biased region" description="Low complexity" evidence="1">
    <location>
        <begin position="97"/>
        <end position="108"/>
    </location>
</feature>
<evidence type="ECO:0000313" key="4">
    <source>
        <dbReference type="Proteomes" id="UP000694415"/>
    </source>
</evidence>
<name>A0A8C6MZC1_MUSSI</name>
<dbReference type="GeneTree" id="ENSGT00390000016737"/>